<dbReference type="Pfam" id="PF19313">
    <property type="entry name" value="DUF5916"/>
    <property type="match status" value="1"/>
</dbReference>
<dbReference type="InterPro" id="IPR045670">
    <property type="entry name" value="DUF5916"/>
</dbReference>
<dbReference type="CDD" id="cd09618">
    <property type="entry name" value="CBM9_like_2"/>
    <property type="match status" value="1"/>
</dbReference>
<keyword evidence="4" id="KW-1185">Reference proteome</keyword>
<dbReference type="RefSeq" id="WP_191251916.1">
    <property type="nucleotide sequence ID" value="NZ_BNCI01000002.1"/>
</dbReference>
<sequence>MKFGVSVFSTVCLAAIWGSVSIAPASALEPSPLLEPSPVAAPSPLAAPSPVPLSAPRPEEVTPIVGGVGKTVPAVKLAKAPKIDGNFSPEEWAGAAIILPDDLHTTTPVNYGKPLQPTTAYIGYDKDFVYIAGVMTEPNKADIIARELIQGKFLGSEDSFKFYLGPFNNRRTGYFFKVNYNGVRDDALIEAPGGFENFNFDWDTIWYAKAGDTDEGWVVEIAIPFKSLNFDPSNPNWGVSFGRDIKRNNERIAWTSFDRRTDPESFGEWTGVSGVDQGMGLDLVPGLTFKNVKDHDTGKSSFKIEPSLDVFYKISPSMTAVITANTDFSATEVDDQVVNLSRFSLFLPEKRDFFLQDNDIFQFGDIYNNGTPFFSRRIGLDDDNMPIDILVGGKITGRIGKWNIGFLDIIQEKGGIGEEGNANLAVGRFTYDYSDRTSVGGIVTYGDPLTGQGAYTVGADFMYRNNDLLSGRTVQVSGWGQKTHRPGITGKNKALGIKLDLPSRDGAFGMAIAKRIEENFDPALGWVRDPGLNIFFTKLGYNYRPDGGMFERINTEFVFDLDSRIDGGTSKQKVEFRPLKLVTRAGDEIWFDVSSEKDNLDEEFEIVDGVIIPIGDYKYNYWSLNLETAEFRPVSVEAQLSKGDFYSGEKTRMAMTVNYQPIKYFKISGRYAQNDITLIEGDFITRIMSLRTDVAFNSEWSWITKVQYDNVSDEGGVNSRLRYNPQPGRDLYFVVNQGFEVDEETDNFVSTDREVSLKVGYTLRF</sequence>
<dbReference type="EMBL" id="BNCI01000002">
    <property type="protein sequence ID" value="GHF23023.1"/>
    <property type="molecule type" value="Genomic_DNA"/>
</dbReference>
<reference evidence="3" key="2">
    <citation type="submission" date="2020-09" db="EMBL/GenBank/DDBJ databases">
        <authorList>
            <person name="Sun Q."/>
            <person name="Kim S."/>
        </authorList>
    </citation>
    <scope>NUCLEOTIDE SEQUENCE</scope>
    <source>
        <strain evidence="3">KCTC 42590</strain>
    </source>
</reference>
<reference evidence="3" key="1">
    <citation type="journal article" date="2014" name="Int. J. Syst. Evol. Microbiol.">
        <title>Complete genome sequence of Corynebacterium casei LMG S-19264T (=DSM 44701T), isolated from a smear-ripened cheese.</title>
        <authorList>
            <consortium name="US DOE Joint Genome Institute (JGI-PGF)"/>
            <person name="Walter F."/>
            <person name="Albersmeier A."/>
            <person name="Kalinowski J."/>
            <person name="Ruckert C."/>
        </authorList>
    </citation>
    <scope>NUCLEOTIDE SEQUENCE</scope>
    <source>
        <strain evidence="3">KCTC 42590</strain>
    </source>
</reference>
<protein>
    <recommendedName>
        <fullName evidence="2">DUF5916 domain-containing protein</fullName>
    </recommendedName>
</protein>
<organism evidence="3 4">
    <name type="scientific">Kordiimonas sediminis</name>
    <dbReference type="NCBI Taxonomy" id="1735581"/>
    <lineage>
        <taxon>Bacteria</taxon>
        <taxon>Pseudomonadati</taxon>
        <taxon>Pseudomonadota</taxon>
        <taxon>Alphaproteobacteria</taxon>
        <taxon>Kordiimonadales</taxon>
        <taxon>Kordiimonadaceae</taxon>
        <taxon>Kordiimonas</taxon>
    </lineage>
</organism>
<keyword evidence="1" id="KW-0732">Signal</keyword>
<proteinExistence type="predicted"/>
<accession>A0A919ASD0</accession>
<name>A0A919ASD0_9PROT</name>
<dbReference type="AlphaFoldDB" id="A0A919ASD0"/>
<dbReference type="SUPFAM" id="SSF49344">
    <property type="entry name" value="CBD9-like"/>
    <property type="match status" value="1"/>
</dbReference>
<feature type="signal peptide" evidence="1">
    <location>
        <begin position="1"/>
        <end position="27"/>
    </location>
</feature>
<feature type="chain" id="PRO_5037248977" description="DUF5916 domain-containing protein" evidence="1">
    <location>
        <begin position="28"/>
        <end position="765"/>
    </location>
</feature>
<evidence type="ECO:0000256" key="1">
    <source>
        <dbReference type="SAM" id="SignalP"/>
    </source>
</evidence>
<comment type="caution">
    <text evidence="3">The sequence shown here is derived from an EMBL/GenBank/DDBJ whole genome shotgun (WGS) entry which is preliminary data.</text>
</comment>
<evidence type="ECO:0000313" key="4">
    <source>
        <dbReference type="Proteomes" id="UP000630923"/>
    </source>
</evidence>
<feature type="domain" description="DUF5916" evidence="2">
    <location>
        <begin position="293"/>
        <end position="381"/>
    </location>
</feature>
<gene>
    <name evidence="3" type="ORF">GCM10017044_16790</name>
</gene>
<evidence type="ECO:0000259" key="2">
    <source>
        <dbReference type="Pfam" id="PF19313"/>
    </source>
</evidence>
<dbReference type="Proteomes" id="UP000630923">
    <property type="component" value="Unassembled WGS sequence"/>
</dbReference>
<evidence type="ECO:0000313" key="3">
    <source>
        <dbReference type="EMBL" id="GHF23023.1"/>
    </source>
</evidence>
<dbReference type="Gene3D" id="2.60.40.1190">
    <property type="match status" value="1"/>
</dbReference>